<gene>
    <name evidence="11" type="ORF">BCR44DRAFT_1430363</name>
</gene>
<evidence type="ECO:0000256" key="9">
    <source>
        <dbReference type="ARBA" id="ARBA00025571"/>
    </source>
</evidence>
<comment type="function">
    <text evidence="9">Component of the MICOS complex, a large protein complex of the mitochondrial inner membrane that plays crucial roles in the maintenance of crista junctions, inner membrane architecture, and formation of contact sites to the outer membrane. Plays a role in keeping cristae membranes connected to the inner boundary membrane. Also promotes protein import via the mitochondrial intermembrane space assembly (MIA) pathway.</text>
</comment>
<keyword evidence="5 10" id="KW-0999">Mitochondrion inner membrane</keyword>
<name>A0A1Y2HWI6_9FUNG</name>
<evidence type="ECO:0000256" key="7">
    <source>
        <dbReference type="ARBA" id="ARBA00023128"/>
    </source>
</evidence>
<dbReference type="GO" id="GO:0061617">
    <property type="term" value="C:MICOS complex"/>
    <property type="evidence" value="ECO:0007669"/>
    <property type="project" value="TreeGrafter"/>
</dbReference>
<evidence type="ECO:0000256" key="2">
    <source>
        <dbReference type="ARBA" id="ARBA00010877"/>
    </source>
</evidence>
<dbReference type="AlphaFoldDB" id="A0A1Y2HWI6"/>
<keyword evidence="7 10" id="KW-0496">Mitochondrion</keyword>
<dbReference type="PANTHER" id="PTHR15415">
    <property type="entry name" value="MITOFILIN"/>
    <property type="match status" value="1"/>
</dbReference>
<accession>A0A1Y2HWI6</accession>
<protein>
    <recommendedName>
        <fullName evidence="3 10">MICOS complex subunit MIC60</fullName>
    </recommendedName>
    <alternativeName>
        <fullName evidence="10">Mitofilin</fullName>
    </alternativeName>
</protein>
<dbReference type="InterPro" id="IPR019133">
    <property type="entry name" value="MIC60"/>
</dbReference>
<evidence type="ECO:0000256" key="4">
    <source>
        <dbReference type="ARBA" id="ARBA00022692"/>
    </source>
</evidence>
<dbReference type="GO" id="GO:0042407">
    <property type="term" value="P:cristae formation"/>
    <property type="evidence" value="ECO:0007669"/>
    <property type="project" value="TreeGrafter"/>
</dbReference>
<dbReference type="Proteomes" id="UP000193411">
    <property type="component" value="Unassembled WGS sequence"/>
</dbReference>
<keyword evidence="8" id="KW-0472">Membrane</keyword>
<dbReference type="STRING" id="765915.A0A1Y2HWI6"/>
<comment type="subunit">
    <text evidence="10">Component of the mitochondrial contact site and cristae organizing system (MICOS) complex.</text>
</comment>
<reference evidence="11 12" key="1">
    <citation type="submission" date="2016-07" db="EMBL/GenBank/DDBJ databases">
        <title>Pervasive Adenine N6-methylation of Active Genes in Fungi.</title>
        <authorList>
            <consortium name="DOE Joint Genome Institute"/>
            <person name="Mondo S.J."/>
            <person name="Dannebaum R.O."/>
            <person name="Kuo R.C."/>
            <person name="Labutti K."/>
            <person name="Haridas S."/>
            <person name="Kuo A."/>
            <person name="Salamov A."/>
            <person name="Ahrendt S.R."/>
            <person name="Lipzen A."/>
            <person name="Sullivan W."/>
            <person name="Andreopoulos W.B."/>
            <person name="Clum A."/>
            <person name="Lindquist E."/>
            <person name="Daum C."/>
            <person name="Ramamoorthy G.K."/>
            <person name="Gryganskyi A."/>
            <person name="Culley D."/>
            <person name="Magnuson J.K."/>
            <person name="James T.Y."/>
            <person name="O'Malley M.A."/>
            <person name="Stajich J.E."/>
            <person name="Spatafora J.W."/>
            <person name="Visel A."/>
            <person name="Grigoriev I.V."/>
        </authorList>
    </citation>
    <scope>NUCLEOTIDE SEQUENCE [LARGE SCALE GENOMIC DNA]</scope>
    <source>
        <strain evidence="11 12">PL171</strain>
    </source>
</reference>
<evidence type="ECO:0000256" key="3">
    <source>
        <dbReference type="ARBA" id="ARBA00018116"/>
    </source>
</evidence>
<evidence type="ECO:0000313" key="12">
    <source>
        <dbReference type="Proteomes" id="UP000193411"/>
    </source>
</evidence>
<evidence type="ECO:0000256" key="8">
    <source>
        <dbReference type="ARBA" id="ARBA00023136"/>
    </source>
</evidence>
<keyword evidence="6" id="KW-1133">Transmembrane helix</keyword>
<evidence type="ECO:0000256" key="6">
    <source>
        <dbReference type="ARBA" id="ARBA00022989"/>
    </source>
</evidence>
<dbReference type="Pfam" id="PF09731">
    <property type="entry name" value="Mitofilin"/>
    <property type="match status" value="2"/>
</dbReference>
<comment type="caution">
    <text evidence="11">The sequence shown here is derived from an EMBL/GenBank/DDBJ whole genome shotgun (WGS) entry which is preliminary data.</text>
</comment>
<evidence type="ECO:0000313" key="11">
    <source>
        <dbReference type="EMBL" id="ORZ37512.1"/>
    </source>
</evidence>
<dbReference type="OrthoDB" id="10261039at2759"/>
<evidence type="ECO:0000256" key="1">
    <source>
        <dbReference type="ARBA" id="ARBA00004434"/>
    </source>
</evidence>
<dbReference type="PANTHER" id="PTHR15415:SF7">
    <property type="entry name" value="MICOS COMPLEX SUBUNIT MIC60"/>
    <property type="match status" value="1"/>
</dbReference>
<dbReference type="EMBL" id="MCFL01000012">
    <property type="protein sequence ID" value="ORZ37512.1"/>
    <property type="molecule type" value="Genomic_DNA"/>
</dbReference>
<sequence>MQDRLDHERHGRLARLDHLTLKLKYLERVCFVNAEKLHASYHVHSLYSALQALHATLFDAEVAHDAARSPAFAAQWQLLHKLALGDEVIKATLDTVPEHVQQQGVATFPELHWRFAHVVAPEVRRAAMLPTEAKAKACVPPSTRWPKRYASVGQGALPPVGLVSYTISKVLSSVMVAKPPALYKESDVNSVLARVEYHLQREDLEAAARELNVLRGWPREIAKGWLDEARRHLEVKMAVDVMQTHVGLMSLGAV</sequence>
<organism evidence="11 12">
    <name type="scientific">Catenaria anguillulae PL171</name>
    <dbReference type="NCBI Taxonomy" id="765915"/>
    <lineage>
        <taxon>Eukaryota</taxon>
        <taxon>Fungi</taxon>
        <taxon>Fungi incertae sedis</taxon>
        <taxon>Blastocladiomycota</taxon>
        <taxon>Blastocladiomycetes</taxon>
        <taxon>Blastocladiales</taxon>
        <taxon>Catenariaceae</taxon>
        <taxon>Catenaria</taxon>
    </lineage>
</organism>
<proteinExistence type="inferred from homology"/>
<comment type="subcellular location">
    <subcellularLocation>
        <location evidence="1 10">Mitochondrion inner membrane</location>
        <topology evidence="1 10">Single-pass membrane protein</topology>
    </subcellularLocation>
</comment>
<comment type="similarity">
    <text evidence="2 10">Belongs to the MICOS complex subunit Mic60 family.</text>
</comment>
<keyword evidence="4 10" id="KW-0812">Transmembrane</keyword>
<evidence type="ECO:0000256" key="5">
    <source>
        <dbReference type="ARBA" id="ARBA00022792"/>
    </source>
</evidence>
<keyword evidence="12" id="KW-1185">Reference proteome</keyword>
<evidence type="ECO:0000256" key="10">
    <source>
        <dbReference type="RuleBase" id="RU363000"/>
    </source>
</evidence>